<dbReference type="PANTHER" id="PTHR34720:SF9">
    <property type="entry name" value="BLR4714 PROTEIN"/>
    <property type="match status" value="1"/>
</dbReference>
<dbReference type="PANTHER" id="PTHR34720">
    <property type="entry name" value="MICROCYSTIN DEPENDENT PROTEIN"/>
    <property type="match status" value="1"/>
</dbReference>
<sequence>PVAVDDDVTVTEDVAATGNVLTNDTDVEGNTLTASLVTAPVNGTVVLNADGSFTYTPNLDYNGLDSLVYQICDNGTPSLCDSGVVRFTVTAVNDAPVAVDDTVSVVEDVPATGNVLTNDTDVEDNTLTASLVTAPVNGTVVLNADGSFTYTPNANFNGSDSLVYQVCDNGTPSLCDSGVVRFTVTAVNDAPVAVDDDVTVTEDVPATGNVLTNDTDVEGNTLTASLVTAPVNGTVVLNADGSFTYTPNVNFNGADSLVYQVCDNGTPSLCDSGVVRFTVTAVNDAPVAVDDDVTVTEDVAATGNVLTNDTDVEGNTLTASLITAPVNGTVILNADGSFTYTPNANFNGLDSLVYQVCDNGSPSLCDSGVVRFTVTAVNDAPVAVDDDVTVTEDVTATGNVLTNDTDVEGNTLTASLVTAPVNGTVILNADGSFTYTPNLDYNGLDSLVYQICDNGTPSLCDSGVVRFTVTAVNDAPVAVDDTVSVVEDVPATGNVLTNDTDVEGNTLTASLVSAPVNGTVTLNADGSFTYTPNANFNGLDSLVYQVCDNGTSSLCDSGVVRFTVTAVNDAPVAVDDDVTVTEDVTATGNVLTNDTDVEDNTLTASLVTAPVNGTVILNADGSFTYTPNLDYNGLDSLVYQICDNGTPSLCDSGVVRFTVTAVNDEPVAVDDTVSVVEDVPAIGNVLTNDTDVEGNTLTASLVTAPVNGTVVLNADGSFTYTPNANFNGADSLVYQVCDNGTPSLCDSGVVRFTVTAVNDAPVAVDDTVSVVEDVPATGNVLTNDTDVEGNTLTASLVTAPVNGTVVLNADGSFTYTPNANFNGSDSLVYQICDNGTPSLCDSGVVRFTVTAVNDAPVAVDDTVSVVEDVPATGNVLTNDTDVEGNTLTALLVTAPVNGTVVLNADGNFTYTPNANFNGSDSLVYQVCDNGTPILCDSGVVRFNVTAVNDAPVAVDDDVTVTEDVAATGNVLTNDTDVEGNTLTASLVIAPVNGTVILNPDGSFTYTPNANFNGADSLVYQVCDNGVPSLCDSGVVRFAVIAVNDAPVAVDDDVTVTEDVAATGNVLTNDSDPEGNALAASLVTAPVNGTVILNADGSFTYTPNANFNGADSLVYQVCDNGTPSLCDSGVVRFTVTSVNDAPVAVDDNVTVTEDVAGIGNVLTNDSDPEGNALTANLVTAPVNGTVVLNADGSFTYTPNANFNGSDSLVYQVCDNGTPSLCDSGVVRFTVTSVNDAPVAVDDNVTVTEDVAGIGNVLTNDSDPEGNALTANLVTAPVNGTVVLNADGSFTYTPNANFNGSDSLVYQVCDNGTPSLCDSGVVRFTVTSVNDAPVAVDDNVTVTEDVAATGNVLTNDSDPEGNALTASLVTAPVNGTVILNADGSFTYTPNANFNGSDSLVYQVCDNGTPSLCDTAVVRFAITSVNDAPVAVDDNATVTEDVPATGNVLTNDNDSDGDALTASVVTDPAHGTIVLNANGSFTYTPNANFNGIDTVTYRACDNNGACDTARLVITVTAVNDAPVAVDDAITINEDTNGTGNVLINDTDPDGDALTASVLTDPAHGTIVLNANGSFTYTPNANFNGLDTLTYQACDNNGACDTARLIITVTAMNDAPIAVDDVITINEDTQGTGNVLGNDTDADGDPLIASVVNGPSHGTIVLNADGSFTYTPNANFNGLDTLTYQACDNSGACDTA</sequence>
<dbReference type="OrthoDB" id="9816593at2"/>
<feature type="non-terminal residue" evidence="1">
    <location>
        <position position="1"/>
    </location>
</feature>
<dbReference type="NCBIfam" id="NF012211">
    <property type="entry name" value="tand_rpt_95"/>
    <property type="match status" value="18"/>
</dbReference>
<dbReference type="EMBL" id="QTJV01000047">
    <property type="protein sequence ID" value="RFM28391.1"/>
    <property type="molecule type" value="Genomic_DNA"/>
</dbReference>
<feature type="non-terminal residue" evidence="1">
    <location>
        <position position="1692"/>
    </location>
</feature>
<reference evidence="1 2" key="1">
    <citation type="submission" date="2018-08" db="EMBL/GenBank/DDBJ databases">
        <title>Chitinophaga sp. K20C18050901, a novel bacterium isolated from forest soil.</title>
        <authorList>
            <person name="Wang C."/>
        </authorList>
    </citation>
    <scope>NUCLEOTIDE SEQUENCE [LARGE SCALE GENOMIC DNA]</scope>
    <source>
        <strain evidence="1 2">K20C18050901</strain>
    </source>
</reference>
<evidence type="ECO:0000313" key="1">
    <source>
        <dbReference type="EMBL" id="RFM28391.1"/>
    </source>
</evidence>
<dbReference type="Gene3D" id="2.60.40.3440">
    <property type="match status" value="6"/>
</dbReference>
<dbReference type="Gene3D" id="2.60.40.2810">
    <property type="match status" value="11"/>
</dbReference>
<accession>A0A3E1NKI2</accession>
<organism evidence="1 2">
    <name type="scientific">Chitinophaga silvisoli</name>
    <dbReference type="NCBI Taxonomy" id="2291814"/>
    <lineage>
        <taxon>Bacteria</taxon>
        <taxon>Pseudomonadati</taxon>
        <taxon>Bacteroidota</taxon>
        <taxon>Chitinophagia</taxon>
        <taxon>Chitinophagales</taxon>
        <taxon>Chitinophagaceae</taxon>
        <taxon>Chitinophaga</taxon>
    </lineage>
</organism>
<dbReference type="Proteomes" id="UP000261174">
    <property type="component" value="Unassembled WGS sequence"/>
</dbReference>
<protein>
    <submittedName>
        <fullName evidence="1">Tandem-95 repeat protein</fullName>
    </submittedName>
</protein>
<name>A0A3E1NKI2_9BACT</name>
<dbReference type="Pfam" id="PF17963">
    <property type="entry name" value="Big_9"/>
    <property type="match status" value="18"/>
</dbReference>
<dbReference type="NCBIfam" id="TIGR01965">
    <property type="entry name" value="VCBS_repeat"/>
    <property type="match status" value="4"/>
</dbReference>
<dbReference type="InterPro" id="IPR010221">
    <property type="entry name" value="VCBS_dom"/>
</dbReference>
<keyword evidence="2" id="KW-1185">Reference proteome</keyword>
<evidence type="ECO:0000313" key="2">
    <source>
        <dbReference type="Proteomes" id="UP000261174"/>
    </source>
</evidence>
<proteinExistence type="predicted"/>
<comment type="caution">
    <text evidence="1">The sequence shown here is derived from an EMBL/GenBank/DDBJ whole genome shotgun (WGS) entry which is preliminary data.</text>
</comment>
<gene>
    <name evidence="1" type="ORF">DXN04_34250</name>
</gene>
<dbReference type="RefSeq" id="WP_116857918.1">
    <property type="nucleotide sequence ID" value="NZ_QTJV01000047.1"/>
</dbReference>